<dbReference type="Proteomes" id="UP001303046">
    <property type="component" value="Unassembled WGS sequence"/>
</dbReference>
<dbReference type="EMBL" id="JAVFWL010000001">
    <property type="protein sequence ID" value="KAK6726009.1"/>
    <property type="molecule type" value="Genomic_DNA"/>
</dbReference>
<evidence type="ECO:0000313" key="3">
    <source>
        <dbReference type="Proteomes" id="UP001303046"/>
    </source>
</evidence>
<feature type="transmembrane region" description="Helical" evidence="1">
    <location>
        <begin position="50"/>
        <end position="73"/>
    </location>
</feature>
<comment type="caution">
    <text evidence="2">The sequence shown here is derived from an EMBL/GenBank/DDBJ whole genome shotgun (WGS) entry which is preliminary data.</text>
</comment>
<organism evidence="2 3">
    <name type="scientific">Necator americanus</name>
    <name type="common">Human hookworm</name>
    <dbReference type="NCBI Taxonomy" id="51031"/>
    <lineage>
        <taxon>Eukaryota</taxon>
        <taxon>Metazoa</taxon>
        <taxon>Ecdysozoa</taxon>
        <taxon>Nematoda</taxon>
        <taxon>Chromadorea</taxon>
        <taxon>Rhabditida</taxon>
        <taxon>Rhabditina</taxon>
        <taxon>Rhabditomorpha</taxon>
        <taxon>Strongyloidea</taxon>
        <taxon>Ancylostomatidae</taxon>
        <taxon>Bunostominae</taxon>
        <taxon>Necator</taxon>
    </lineage>
</organism>
<accession>A0ABR1BHM7</accession>
<evidence type="ECO:0000256" key="1">
    <source>
        <dbReference type="SAM" id="Phobius"/>
    </source>
</evidence>
<feature type="transmembrane region" description="Helical" evidence="1">
    <location>
        <begin position="88"/>
        <end position="107"/>
    </location>
</feature>
<name>A0ABR1BHM7_NECAM</name>
<proteinExistence type="predicted"/>
<keyword evidence="1" id="KW-0812">Transmembrane</keyword>
<keyword evidence="1" id="KW-1133">Transmembrane helix</keyword>
<evidence type="ECO:0000313" key="2">
    <source>
        <dbReference type="EMBL" id="KAK6726009.1"/>
    </source>
</evidence>
<sequence length="150" mass="17258">MSGGVIDRYSAIQGVIVAFSTIVICSICYICSYTKARKSDYKHRMVDRRLLVCALASSLPFCIEFVRSLLILFSFELKNNLYRSMTEFWHFETEAIATSSVWLQLILNKSQRRYKRFNTLNVSFSTSQQADLQDIARSVDIPTANQLCIF</sequence>
<gene>
    <name evidence="2" type="primary">Necator_chrI.g492</name>
    <name evidence="2" type="ORF">RB195_004370</name>
</gene>
<keyword evidence="3" id="KW-1185">Reference proteome</keyword>
<keyword evidence="1" id="KW-0472">Membrane</keyword>
<evidence type="ECO:0008006" key="4">
    <source>
        <dbReference type="Google" id="ProtNLM"/>
    </source>
</evidence>
<protein>
    <recommendedName>
        <fullName evidence="4">Serpentine receptor class gamma</fullName>
    </recommendedName>
</protein>
<feature type="transmembrane region" description="Helical" evidence="1">
    <location>
        <begin position="12"/>
        <end position="30"/>
    </location>
</feature>
<reference evidence="2 3" key="1">
    <citation type="submission" date="2023-08" db="EMBL/GenBank/DDBJ databases">
        <title>A Necator americanus chromosomal reference genome.</title>
        <authorList>
            <person name="Ilik V."/>
            <person name="Petrzelkova K.J."/>
            <person name="Pardy F."/>
            <person name="Fuh T."/>
            <person name="Niatou-Singa F.S."/>
            <person name="Gouil Q."/>
            <person name="Baker L."/>
            <person name="Ritchie M.E."/>
            <person name="Jex A.R."/>
            <person name="Gazzola D."/>
            <person name="Li H."/>
            <person name="Toshio Fujiwara R."/>
            <person name="Zhan B."/>
            <person name="Aroian R.V."/>
            <person name="Pafco B."/>
            <person name="Schwarz E.M."/>
        </authorList>
    </citation>
    <scope>NUCLEOTIDE SEQUENCE [LARGE SCALE GENOMIC DNA]</scope>
    <source>
        <strain evidence="2 3">Aroian</strain>
        <tissue evidence="2">Whole animal</tissue>
    </source>
</reference>